<proteinExistence type="predicted"/>
<dbReference type="Proteomes" id="UP000199202">
    <property type="component" value="Unassembled WGS sequence"/>
</dbReference>
<name>A0A1G8RQD9_9ACTN</name>
<organism evidence="1 2">
    <name type="scientific">Nonomuraea jiangxiensis</name>
    <dbReference type="NCBI Taxonomy" id="633440"/>
    <lineage>
        <taxon>Bacteria</taxon>
        <taxon>Bacillati</taxon>
        <taxon>Actinomycetota</taxon>
        <taxon>Actinomycetes</taxon>
        <taxon>Streptosporangiales</taxon>
        <taxon>Streptosporangiaceae</taxon>
        <taxon>Nonomuraea</taxon>
    </lineage>
</organism>
<dbReference type="AlphaFoldDB" id="A0A1G8RQD9"/>
<reference evidence="1 2" key="1">
    <citation type="submission" date="2016-10" db="EMBL/GenBank/DDBJ databases">
        <authorList>
            <person name="de Groot N.N."/>
        </authorList>
    </citation>
    <scope>NUCLEOTIDE SEQUENCE [LARGE SCALE GENOMIC DNA]</scope>
    <source>
        <strain evidence="1 2">CGMCC 4.6533</strain>
    </source>
</reference>
<sequence length="63" mass="6682">MIALIEAGWVLVDGRAIRGIDERCVVFQEPRRCFGATSPGRRPGSPACLLARSLSGPLAQDSG</sequence>
<dbReference type="EMBL" id="FNDJ01000009">
    <property type="protein sequence ID" value="SDJ19156.1"/>
    <property type="molecule type" value="Genomic_DNA"/>
</dbReference>
<evidence type="ECO:0000313" key="2">
    <source>
        <dbReference type="Proteomes" id="UP000199202"/>
    </source>
</evidence>
<keyword evidence="2" id="KW-1185">Reference proteome</keyword>
<protein>
    <submittedName>
        <fullName evidence="1">Uncharacterized protein</fullName>
    </submittedName>
</protein>
<accession>A0A1G8RQD9</accession>
<gene>
    <name evidence="1" type="ORF">SAMN05421869_109149</name>
</gene>
<dbReference type="RefSeq" id="WP_090933711.1">
    <property type="nucleotide sequence ID" value="NZ_FNDJ01000009.1"/>
</dbReference>
<evidence type="ECO:0000313" key="1">
    <source>
        <dbReference type="EMBL" id="SDJ19156.1"/>
    </source>
</evidence>